<evidence type="ECO:0000313" key="2">
    <source>
        <dbReference type="Proteomes" id="UP000824533"/>
    </source>
</evidence>
<dbReference type="Proteomes" id="UP000824533">
    <property type="component" value="Linkage Group LG08"/>
</dbReference>
<keyword evidence="2" id="KW-1185">Reference proteome</keyword>
<gene>
    <name evidence="1" type="ORF">K1T71_005208</name>
</gene>
<reference evidence="1 2" key="1">
    <citation type="journal article" date="2021" name="Front. Genet.">
        <title>Chromosome-Level Genome Assembly Reveals Significant Gene Expansion in the Toll and IMD Signaling Pathways of Dendrolimus kikuchii.</title>
        <authorList>
            <person name="Zhou J."/>
            <person name="Wu P."/>
            <person name="Xiong Z."/>
            <person name="Liu N."/>
            <person name="Zhao N."/>
            <person name="Ji M."/>
            <person name="Qiu Y."/>
            <person name="Yang B."/>
        </authorList>
    </citation>
    <scope>NUCLEOTIDE SEQUENCE [LARGE SCALE GENOMIC DNA]</scope>
    <source>
        <strain evidence="1">Ann1</strain>
    </source>
</reference>
<sequence>MQVLYRVTLFLRLILLFFQRNEDDNRSDNDQRIVGGEEAAIHNYPYQSYLVLYRGNETYQCGGSIISYFHILTAAHCLERIDYVIVRIGSNQAFEGGTTYRSSQLITHQDYNSRTFEADIAIIRVSRRMVLDGINSARISIPRQNYYPLNNTEMAISGWGATGEGEPTTTTMRATTVNVHSITYCQQRFGNTLVTNRSFCAGPLEGGRDTCQGDSGGPGKNVANNVQIGVVSNGFGCARPNSPGIYTNVGSFTNWIRVNTGGMVTFADPEDYENNIDYNIDSITTDKLK</sequence>
<proteinExistence type="predicted"/>
<comment type="caution">
    <text evidence="1">The sequence shown here is derived from an EMBL/GenBank/DDBJ whole genome shotgun (WGS) entry which is preliminary data.</text>
</comment>
<protein>
    <submittedName>
        <fullName evidence="1">Uncharacterized protein</fullName>
    </submittedName>
</protein>
<dbReference type="EMBL" id="CM034394">
    <property type="protein sequence ID" value="KAJ0179496.1"/>
    <property type="molecule type" value="Genomic_DNA"/>
</dbReference>
<accession>A0ACC1D6R2</accession>
<name>A0ACC1D6R2_9NEOP</name>
<evidence type="ECO:0000313" key="1">
    <source>
        <dbReference type="EMBL" id="KAJ0179496.1"/>
    </source>
</evidence>
<organism evidence="1 2">
    <name type="scientific">Dendrolimus kikuchii</name>
    <dbReference type="NCBI Taxonomy" id="765133"/>
    <lineage>
        <taxon>Eukaryota</taxon>
        <taxon>Metazoa</taxon>
        <taxon>Ecdysozoa</taxon>
        <taxon>Arthropoda</taxon>
        <taxon>Hexapoda</taxon>
        <taxon>Insecta</taxon>
        <taxon>Pterygota</taxon>
        <taxon>Neoptera</taxon>
        <taxon>Endopterygota</taxon>
        <taxon>Lepidoptera</taxon>
        <taxon>Glossata</taxon>
        <taxon>Ditrysia</taxon>
        <taxon>Bombycoidea</taxon>
        <taxon>Lasiocampidae</taxon>
        <taxon>Dendrolimus</taxon>
    </lineage>
</organism>